<organism evidence="2 3">
    <name type="scientific">Streptomonospora nanhaiensis</name>
    <dbReference type="NCBI Taxonomy" id="1323731"/>
    <lineage>
        <taxon>Bacteria</taxon>
        <taxon>Bacillati</taxon>
        <taxon>Actinomycetota</taxon>
        <taxon>Actinomycetes</taxon>
        <taxon>Streptosporangiales</taxon>
        <taxon>Nocardiopsidaceae</taxon>
        <taxon>Streptomonospora</taxon>
    </lineage>
</organism>
<dbReference type="Pfam" id="PF04149">
    <property type="entry name" value="DUF397"/>
    <property type="match status" value="1"/>
</dbReference>
<comment type="caution">
    <text evidence="2">The sequence shown here is derived from an EMBL/GenBank/DDBJ whole genome shotgun (WGS) entry which is preliminary data.</text>
</comment>
<name>A0A853BU38_9ACTN</name>
<dbReference type="Proteomes" id="UP000575985">
    <property type="component" value="Unassembled WGS sequence"/>
</dbReference>
<proteinExistence type="predicted"/>
<reference evidence="2 3" key="1">
    <citation type="submission" date="2020-07" db="EMBL/GenBank/DDBJ databases">
        <title>Sequencing the genomes of 1000 actinobacteria strains.</title>
        <authorList>
            <person name="Klenk H.-P."/>
        </authorList>
    </citation>
    <scope>NUCLEOTIDE SEQUENCE [LARGE SCALE GENOMIC DNA]</scope>
    <source>
        <strain evidence="2 3">DSM 45927</strain>
    </source>
</reference>
<feature type="domain" description="DUF397" evidence="1">
    <location>
        <begin position="7"/>
        <end position="59"/>
    </location>
</feature>
<evidence type="ECO:0000313" key="3">
    <source>
        <dbReference type="Proteomes" id="UP000575985"/>
    </source>
</evidence>
<dbReference type="AlphaFoldDB" id="A0A853BU38"/>
<gene>
    <name evidence="2" type="ORF">HNR12_004532</name>
</gene>
<evidence type="ECO:0000259" key="1">
    <source>
        <dbReference type="Pfam" id="PF04149"/>
    </source>
</evidence>
<dbReference type="RefSeq" id="WP_372451139.1">
    <property type="nucleotide sequence ID" value="NZ_JACCFO010000001.1"/>
</dbReference>
<dbReference type="InterPro" id="IPR007278">
    <property type="entry name" value="DUF397"/>
</dbReference>
<evidence type="ECO:0000313" key="2">
    <source>
        <dbReference type="EMBL" id="NYI98255.1"/>
    </source>
</evidence>
<dbReference type="EMBL" id="JACCFO010000001">
    <property type="protein sequence ID" value="NYI98255.1"/>
    <property type="molecule type" value="Genomic_DNA"/>
</dbReference>
<accession>A0A853BU38</accession>
<sequence length="65" mass="7250">MMSHRPWHKSSYSGGSGAECVEVAEVEGDTVLVRDTQNRRLGHLDFPADAWTDFVNAVKANAERF</sequence>
<keyword evidence="3" id="KW-1185">Reference proteome</keyword>
<protein>
    <recommendedName>
        <fullName evidence="1">DUF397 domain-containing protein</fullName>
    </recommendedName>
</protein>